<dbReference type="InterPro" id="IPR036097">
    <property type="entry name" value="HisK_dim/P_sf"/>
</dbReference>
<dbReference type="Gene3D" id="3.30.565.10">
    <property type="entry name" value="Histidine kinase-like ATPase, C-terminal domain"/>
    <property type="match status" value="1"/>
</dbReference>
<feature type="modified residue" description="4-aspartylphosphate" evidence="17">
    <location>
        <position position="499"/>
    </location>
</feature>
<evidence type="ECO:0000256" key="2">
    <source>
        <dbReference type="ARBA" id="ARBA00004651"/>
    </source>
</evidence>
<evidence type="ECO:0000256" key="5">
    <source>
        <dbReference type="ARBA" id="ARBA00022553"/>
    </source>
</evidence>
<dbReference type="Pfam" id="PF00072">
    <property type="entry name" value="Response_reg"/>
    <property type="match status" value="2"/>
</dbReference>
<dbReference type="SMART" id="SM00387">
    <property type="entry name" value="HATPase_c"/>
    <property type="match status" value="1"/>
</dbReference>
<evidence type="ECO:0000313" key="23">
    <source>
        <dbReference type="Proteomes" id="UP000231658"/>
    </source>
</evidence>
<dbReference type="PANTHER" id="PTHR45339">
    <property type="entry name" value="HYBRID SIGNAL TRANSDUCTION HISTIDINE KINASE J"/>
    <property type="match status" value="1"/>
</dbReference>
<keyword evidence="6" id="KW-0808">Transferase</keyword>
<dbReference type="FunFam" id="1.10.287.130:FF:000002">
    <property type="entry name" value="Two-component osmosensing histidine kinase"/>
    <property type="match status" value="1"/>
</dbReference>
<evidence type="ECO:0000313" key="22">
    <source>
        <dbReference type="EMBL" id="SCA57264.1"/>
    </source>
</evidence>
<dbReference type="PROSITE" id="PS50109">
    <property type="entry name" value="HIS_KIN"/>
    <property type="match status" value="1"/>
</dbReference>
<dbReference type="GO" id="GO:0005886">
    <property type="term" value="C:plasma membrane"/>
    <property type="evidence" value="ECO:0007669"/>
    <property type="project" value="UniProtKB-SubCell"/>
</dbReference>
<evidence type="ECO:0000259" key="19">
    <source>
        <dbReference type="PROSITE" id="PS50109"/>
    </source>
</evidence>
<evidence type="ECO:0000256" key="12">
    <source>
        <dbReference type="ARBA" id="ARBA00023012"/>
    </source>
</evidence>
<keyword evidence="9" id="KW-0418">Kinase</keyword>
<evidence type="ECO:0000256" key="9">
    <source>
        <dbReference type="ARBA" id="ARBA00022777"/>
    </source>
</evidence>
<keyword evidence="18" id="KW-0175">Coiled coil</keyword>
<evidence type="ECO:0000256" key="6">
    <source>
        <dbReference type="ARBA" id="ARBA00022679"/>
    </source>
</evidence>
<dbReference type="RefSeq" id="WP_069189318.1">
    <property type="nucleotide sequence ID" value="NZ_FLYE01000044.1"/>
</dbReference>
<gene>
    <name evidence="22" type="ORF">MTBPR1_50020</name>
</gene>
<feature type="domain" description="Response regulatory" evidence="20">
    <location>
        <begin position="450"/>
        <end position="567"/>
    </location>
</feature>
<evidence type="ECO:0000256" key="3">
    <source>
        <dbReference type="ARBA" id="ARBA00012438"/>
    </source>
</evidence>
<dbReference type="SMART" id="SM00388">
    <property type="entry name" value="HisKA"/>
    <property type="match status" value="1"/>
</dbReference>
<dbReference type="InterPro" id="IPR005467">
    <property type="entry name" value="His_kinase_dom"/>
</dbReference>
<evidence type="ECO:0000256" key="16">
    <source>
        <dbReference type="PROSITE-ProRule" id="PRU00110"/>
    </source>
</evidence>
<dbReference type="CDD" id="cd00082">
    <property type="entry name" value="HisKA"/>
    <property type="match status" value="1"/>
</dbReference>
<dbReference type="InterPro" id="IPR003661">
    <property type="entry name" value="HisK_dim/P_dom"/>
</dbReference>
<feature type="domain" description="Response regulatory" evidence="20">
    <location>
        <begin position="312"/>
        <end position="423"/>
    </location>
</feature>
<dbReference type="GO" id="GO:0000155">
    <property type="term" value="F:phosphorelay sensor kinase activity"/>
    <property type="evidence" value="ECO:0007669"/>
    <property type="project" value="InterPro"/>
</dbReference>
<organism evidence="22 23">
    <name type="scientific">Candidatus Terasakiella magnetica</name>
    <dbReference type="NCBI Taxonomy" id="1867952"/>
    <lineage>
        <taxon>Bacteria</taxon>
        <taxon>Pseudomonadati</taxon>
        <taxon>Pseudomonadota</taxon>
        <taxon>Alphaproteobacteria</taxon>
        <taxon>Rhodospirillales</taxon>
        <taxon>Terasakiellaceae</taxon>
        <taxon>Terasakiella</taxon>
    </lineage>
</organism>
<dbReference type="Pfam" id="PF02518">
    <property type="entry name" value="HATPase_c"/>
    <property type="match status" value="1"/>
</dbReference>
<dbReference type="InterPro" id="IPR001789">
    <property type="entry name" value="Sig_transdc_resp-reg_receiver"/>
</dbReference>
<dbReference type="CDD" id="cd00156">
    <property type="entry name" value="REC"/>
    <property type="match status" value="1"/>
</dbReference>
<dbReference type="Gene3D" id="3.40.50.2300">
    <property type="match status" value="2"/>
</dbReference>
<evidence type="ECO:0000256" key="15">
    <source>
        <dbReference type="ARBA" id="ARBA00068150"/>
    </source>
</evidence>
<dbReference type="CDD" id="cd16922">
    <property type="entry name" value="HATPase_EvgS-ArcB-TorS-like"/>
    <property type="match status" value="1"/>
</dbReference>
<dbReference type="OrthoDB" id="9789782at2"/>
<dbReference type="AlphaFoldDB" id="A0A1C3RJ23"/>
<dbReference type="SUPFAM" id="SSF47384">
    <property type="entry name" value="Homodimeric domain of signal transducing histidine kinase"/>
    <property type="match status" value="1"/>
</dbReference>
<keyword evidence="5 17" id="KW-0597">Phosphoprotein</keyword>
<dbReference type="SMART" id="SM00448">
    <property type="entry name" value="REC"/>
    <property type="match status" value="2"/>
</dbReference>
<evidence type="ECO:0000256" key="7">
    <source>
        <dbReference type="ARBA" id="ARBA00022692"/>
    </source>
</evidence>
<evidence type="ECO:0000256" key="17">
    <source>
        <dbReference type="PROSITE-ProRule" id="PRU00169"/>
    </source>
</evidence>
<dbReference type="PANTHER" id="PTHR45339:SF1">
    <property type="entry name" value="HYBRID SIGNAL TRANSDUCTION HISTIDINE KINASE J"/>
    <property type="match status" value="1"/>
</dbReference>
<comment type="subcellular location">
    <subcellularLocation>
        <location evidence="2">Cell membrane</location>
        <topology evidence="2">Multi-pass membrane protein</topology>
    </subcellularLocation>
</comment>
<dbReference type="PROSITE" id="PS50110">
    <property type="entry name" value="RESPONSE_REGULATORY"/>
    <property type="match status" value="2"/>
</dbReference>
<feature type="domain" description="HPt" evidence="21">
    <location>
        <begin position="603"/>
        <end position="694"/>
    </location>
</feature>
<comment type="catalytic activity">
    <reaction evidence="1">
        <text>ATP + protein L-histidine = ADP + protein N-phospho-L-histidine.</text>
        <dbReference type="EC" id="2.7.13.3"/>
    </reaction>
</comment>
<dbReference type="Gene3D" id="1.10.287.130">
    <property type="match status" value="1"/>
</dbReference>
<keyword evidence="7" id="KW-0812">Transmembrane</keyword>
<evidence type="ECO:0000256" key="13">
    <source>
        <dbReference type="ARBA" id="ARBA00023136"/>
    </source>
</evidence>
<keyword evidence="8" id="KW-0547">Nucleotide-binding</keyword>
<dbReference type="SUPFAM" id="SSF47226">
    <property type="entry name" value="Histidine-containing phosphotransfer domain, HPT domain"/>
    <property type="match status" value="1"/>
</dbReference>
<evidence type="ECO:0000256" key="18">
    <source>
        <dbReference type="SAM" id="Coils"/>
    </source>
</evidence>
<keyword evidence="13" id="KW-0472">Membrane</keyword>
<dbReference type="InterPro" id="IPR008207">
    <property type="entry name" value="Sig_transdc_His_kin_Hpt_dom"/>
</dbReference>
<dbReference type="CDD" id="cd00088">
    <property type="entry name" value="HPT"/>
    <property type="match status" value="1"/>
</dbReference>
<dbReference type="EMBL" id="FLYE01000044">
    <property type="protein sequence ID" value="SCA57264.1"/>
    <property type="molecule type" value="Genomic_DNA"/>
</dbReference>
<dbReference type="SUPFAM" id="SSF55874">
    <property type="entry name" value="ATPase domain of HSP90 chaperone/DNA topoisomerase II/histidine kinase"/>
    <property type="match status" value="1"/>
</dbReference>
<dbReference type="PRINTS" id="PR00344">
    <property type="entry name" value="BCTRLSENSOR"/>
</dbReference>
<evidence type="ECO:0000256" key="10">
    <source>
        <dbReference type="ARBA" id="ARBA00022840"/>
    </source>
</evidence>
<dbReference type="Gene3D" id="1.20.120.160">
    <property type="entry name" value="HPT domain"/>
    <property type="match status" value="1"/>
</dbReference>
<evidence type="ECO:0000256" key="1">
    <source>
        <dbReference type="ARBA" id="ARBA00000085"/>
    </source>
</evidence>
<keyword evidence="23" id="KW-1185">Reference proteome</keyword>
<dbReference type="CDD" id="cd17546">
    <property type="entry name" value="REC_hyHK_CKI1_RcsC-like"/>
    <property type="match status" value="1"/>
</dbReference>
<dbReference type="InterPro" id="IPR011006">
    <property type="entry name" value="CheY-like_superfamily"/>
</dbReference>
<keyword evidence="11" id="KW-1133">Transmembrane helix</keyword>
<dbReference type="Pfam" id="PF00512">
    <property type="entry name" value="HisKA"/>
    <property type="match status" value="1"/>
</dbReference>
<dbReference type="FunFam" id="3.30.565.10:FF:000010">
    <property type="entry name" value="Sensor histidine kinase RcsC"/>
    <property type="match status" value="1"/>
</dbReference>
<dbReference type="InterPro" id="IPR036890">
    <property type="entry name" value="HATPase_C_sf"/>
</dbReference>
<keyword evidence="4" id="KW-1003">Cell membrane</keyword>
<dbReference type="STRING" id="1867952.MTBPR1_50020"/>
<sequence length="694" mass="77325">MDEQTYKKRIDREKKARKEAERLLEVKSAELYEANQKLKHSHDELEVLVEKRTQALSEALEQAKEANKAKSEFLATMSHEIRTPMNGVIGMTGLLMDTDLDDEQVHYAQTISQSGEALLRIINDILDYTKIEVGKLELEESDFNLVQVCESVVDLMASKALDKQLEFGSIISPDLNGTYRSDSGRIRQVLLNLINNAIKFTATGSVALRVHGVEGGIAFEIEDTGIGISKEDGDKLFERFTQVDASTTRKYGGTGLGLAISQLIVNALGGDVKVDSELSKGSKFWFVLPLERINDDVEPITSKDEAALQGKRALIIDDNPVNQEIFDVNLTSWGFQNTIVDAVEEGLELISKDDFDVVVLDFNLPQYDGAHFLSKYRQLPIDEQVPVILTSSSPHVGEKLDYDAFVAKPIRQQVLKNVLISCLFPKAPVSMKSVEKSEQSKEAQTNVRLRILVAEDNQVNQMVAKGNIEKLGHYVDIAGNGFEAIDAVSRLPYDLVFMDVQMPECDGYQATREIRAQNANYANIPIVAMTANAMAGDREKCILAGMNDFLSKPVSREKIAQCIFKTLGIDENVHPESDVSAQDNVDLDIWDEDIVQTMINDLDLDGYKMLLGAFLENSILRVENLHKAWQNKEHALIKREAHSLKGAAASMGAKAVRDIAREMENEQMSASFEPADLSRAFDVFDKAARKRFLS</sequence>
<reference evidence="22 23" key="1">
    <citation type="submission" date="2016-07" db="EMBL/GenBank/DDBJ databases">
        <authorList>
            <person name="Lefevre C.T."/>
        </authorList>
    </citation>
    <scope>NUCLEOTIDE SEQUENCE [LARGE SCALE GENOMIC DNA]</scope>
    <source>
        <strain evidence="22">PR1</strain>
    </source>
</reference>
<evidence type="ECO:0000256" key="14">
    <source>
        <dbReference type="ARBA" id="ARBA00064003"/>
    </source>
</evidence>
<evidence type="ECO:0000256" key="8">
    <source>
        <dbReference type="ARBA" id="ARBA00022741"/>
    </source>
</evidence>
<name>A0A1C3RJ23_9PROT</name>
<dbReference type="EC" id="2.7.13.3" evidence="3"/>
<feature type="coiled-coil region" evidence="18">
    <location>
        <begin position="3"/>
        <end position="69"/>
    </location>
</feature>
<evidence type="ECO:0000256" key="11">
    <source>
        <dbReference type="ARBA" id="ARBA00022989"/>
    </source>
</evidence>
<feature type="modified residue" description="4-aspartylphosphate" evidence="17">
    <location>
        <position position="361"/>
    </location>
</feature>
<comment type="subunit">
    <text evidence="14">At low DSF concentrations, interacts with RpfF.</text>
</comment>
<dbReference type="InterPro" id="IPR003594">
    <property type="entry name" value="HATPase_dom"/>
</dbReference>
<keyword evidence="10" id="KW-0067">ATP-binding</keyword>
<feature type="domain" description="Histidine kinase" evidence="19">
    <location>
        <begin position="76"/>
        <end position="292"/>
    </location>
</feature>
<dbReference type="Pfam" id="PF01627">
    <property type="entry name" value="Hpt"/>
    <property type="match status" value="1"/>
</dbReference>
<accession>A0A1C3RJ23</accession>
<evidence type="ECO:0000259" key="20">
    <source>
        <dbReference type="PROSITE" id="PS50110"/>
    </source>
</evidence>
<dbReference type="InterPro" id="IPR036641">
    <property type="entry name" value="HPT_dom_sf"/>
</dbReference>
<dbReference type="SUPFAM" id="SSF52172">
    <property type="entry name" value="CheY-like"/>
    <property type="match status" value="2"/>
</dbReference>
<proteinExistence type="predicted"/>
<keyword evidence="12" id="KW-0902">Two-component regulatory system</keyword>
<dbReference type="PROSITE" id="PS50894">
    <property type="entry name" value="HPT"/>
    <property type="match status" value="1"/>
</dbReference>
<dbReference type="GO" id="GO:0005524">
    <property type="term" value="F:ATP binding"/>
    <property type="evidence" value="ECO:0007669"/>
    <property type="project" value="UniProtKB-KW"/>
</dbReference>
<dbReference type="Proteomes" id="UP000231658">
    <property type="component" value="Unassembled WGS sequence"/>
</dbReference>
<protein>
    <recommendedName>
        <fullName evidence="15">Sensory/regulatory protein RpfC</fullName>
        <ecNumber evidence="3">2.7.13.3</ecNumber>
    </recommendedName>
</protein>
<evidence type="ECO:0000256" key="4">
    <source>
        <dbReference type="ARBA" id="ARBA00022475"/>
    </source>
</evidence>
<feature type="modified residue" description="Phosphohistidine" evidence="16">
    <location>
        <position position="642"/>
    </location>
</feature>
<evidence type="ECO:0000259" key="21">
    <source>
        <dbReference type="PROSITE" id="PS50894"/>
    </source>
</evidence>
<dbReference type="InterPro" id="IPR004358">
    <property type="entry name" value="Sig_transdc_His_kin-like_C"/>
</dbReference>